<evidence type="ECO:0000313" key="9">
    <source>
        <dbReference type="Proteomes" id="UP000075391"/>
    </source>
</evidence>
<evidence type="ECO:0000313" key="7">
    <source>
        <dbReference type="EMBL" id="KYG62353.1"/>
    </source>
</evidence>
<comment type="caution">
    <text evidence="6">Lacks conserved residue(s) required for the propagation of feature annotation.</text>
</comment>
<feature type="transmembrane region" description="Helical" evidence="6">
    <location>
        <begin position="69"/>
        <end position="87"/>
    </location>
</feature>
<gene>
    <name evidence="8" type="ORF">AZI85_05775</name>
    <name evidence="7" type="ORF">AZI87_17360</name>
</gene>
<comment type="similarity">
    <text evidence="2 6">Belongs to the GDT1 family.</text>
</comment>
<comment type="subcellular location">
    <subcellularLocation>
        <location evidence="1 6">Membrane</location>
        <topology evidence="1 6">Multi-pass membrane protein</topology>
    </subcellularLocation>
</comment>
<organism evidence="8 9">
    <name type="scientific">Bdellovibrio bacteriovorus</name>
    <dbReference type="NCBI Taxonomy" id="959"/>
    <lineage>
        <taxon>Bacteria</taxon>
        <taxon>Pseudomonadati</taxon>
        <taxon>Bdellovibrionota</taxon>
        <taxon>Bdellovibrionia</taxon>
        <taxon>Bdellovibrionales</taxon>
        <taxon>Pseudobdellovibrionaceae</taxon>
        <taxon>Bdellovibrio</taxon>
    </lineage>
</organism>
<name>A0A150WHE5_BDEBC</name>
<evidence type="ECO:0000256" key="5">
    <source>
        <dbReference type="ARBA" id="ARBA00023136"/>
    </source>
</evidence>
<feature type="transmembrane region" description="Helical" evidence="6">
    <location>
        <begin position="38"/>
        <end position="57"/>
    </location>
</feature>
<dbReference type="RefSeq" id="WP_063209804.1">
    <property type="nucleotide sequence ID" value="NZ_CP168967.1"/>
</dbReference>
<dbReference type="OrthoDB" id="9801356at2"/>
<evidence type="ECO:0000313" key="10">
    <source>
        <dbReference type="Proteomes" id="UP000075799"/>
    </source>
</evidence>
<keyword evidence="3 6" id="KW-0812">Transmembrane</keyword>
<dbReference type="InterPro" id="IPR001727">
    <property type="entry name" value="GDT1-like"/>
</dbReference>
<accession>A0A150WHE5</accession>
<dbReference type="GO" id="GO:0016020">
    <property type="term" value="C:membrane"/>
    <property type="evidence" value="ECO:0007669"/>
    <property type="project" value="UniProtKB-SubCell"/>
</dbReference>
<dbReference type="PANTHER" id="PTHR12608">
    <property type="entry name" value="TRANSMEMBRANE PROTEIN HTP-1 RELATED"/>
    <property type="match status" value="1"/>
</dbReference>
<protein>
    <recommendedName>
        <fullName evidence="6">GDT1 family protein</fullName>
    </recommendedName>
</protein>
<evidence type="ECO:0000256" key="4">
    <source>
        <dbReference type="ARBA" id="ARBA00022989"/>
    </source>
</evidence>
<sequence>MDWKIFASTFITIFLAEMGDKTQFAALAASSQTKSTMTVMIAVVLALGLAGILGVIFGKFLGTLLSPQIMKYVSGTLFILVGIWVLTAKG</sequence>
<dbReference type="EMBL" id="LUKF01000015">
    <property type="protein sequence ID" value="KYG62521.1"/>
    <property type="molecule type" value="Genomic_DNA"/>
</dbReference>
<comment type="caution">
    <text evidence="8">The sequence shown here is derived from an EMBL/GenBank/DDBJ whole genome shotgun (WGS) entry which is preliminary data.</text>
</comment>
<dbReference type="Proteomes" id="UP000075391">
    <property type="component" value="Unassembled WGS sequence"/>
</dbReference>
<dbReference type="EMBL" id="LUKD01000009">
    <property type="protein sequence ID" value="KYG62353.1"/>
    <property type="molecule type" value="Genomic_DNA"/>
</dbReference>
<evidence type="ECO:0000256" key="2">
    <source>
        <dbReference type="ARBA" id="ARBA00009190"/>
    </source>
</evidence>
<keyword evidence="4 6" id="KW-1133">Transmembrane helix</keyword>
<evidence type="ECO:0000256" key="3">
    <source>
        <dbReference type="ARBA" id="ARBA00022692"/>
    </source>
</evidence>
<evidence type="ECO:0000313" key="8">
    <source>
        <dbReference type="EMBL" id="KYG62521.1"/>
    </source>
</evidence>
<evidence type="ECO:0000256" key="6">
    <source>
        <dbReference type="RuleBase" id="RU365102"/>
    </source>
</evidence>
<dbReference type="Pfam" id="PF01169">
    <property type="entry name" value="GDT1"/>
    <property type="match status" value="1"/>
</dbReference>
<dbReference type="AlphaFoldDB" id="A0A150WHE5"/>
<keyword evidence="5 6" id="KW-0472">Membrane</keyword>
<dbReference type="Proteomes" id="UP000075799">
    <property type="component" value="Unassembled WGS sequence"/>
</dbReference>
<reference evidence="9 10" key="1">
    <citation type="submission" date="2016-03" db="EMBL/GenBank/DDBJ databases">
        <authorList>
            <person name="Ploux O."/>
        </authorList>
    </citation>
    <scope>NUCLEOTIDE SEQUENCE [LARGE SCALE GENOMIC DNA]</scope>
    <source>
        <strain evidence="8 9">BER2</strain>
        <strain evidence="7 10">EC13</strain>
    </source>
</reference>
<dbReference type="PANTHER" id="PTHR12608:SF1">
    <property type="entry name" value="TRANSMEMBRANE PROTEIN 165"/>
    <property type="match status" value="1"/>
</dbReference>
<proteinExistence type="inferred from homology"/>
<evidence type="ECO:0000256" key="1">
    <source>
        <dbReference type="ARBA" id="ARBA00004141"/>
    </source>
</evidence>
<dbReference type="GO" id="GO:0046873">
    <property type="term" value="F:metal ion transmembrane transporter activity"/>
    <property type="evidence" value="ECO:0007669"/>
    <property type="project" value="InterPro"/>
</dbReference>